<dbReference type="InterPro" id="IPR012337">
    <property type="entry name" value="RNaseH-like_sf"/>
</dbReference>
<proteinExistence type="predicted"/>
<protein>
    <recommendedName>
        <fullName evidence="2">Integrase catalytic domain-containing protein</fullName>
    </recommendedName>
</protein>
<organism evidence="1">
    <name type="scientific">Sesamum angustifolium</name>
    <dbReference type="NCBI Taxonomy" id="2727405"/>
    <lineage>
        <taxon>Eukaryota</taxon>
        <taxon>Viridiplantae</taxon>
        <taxon>Streptophyta</taxon>
        <taxon>Embryophyta</taxon>
        <taxon>Tracheophyta</taxon>
        <taxon>Spermatophyta</taxon>
        <taxon>Magnoliopsida</taxon>
        <taxon>eudicotyledons</taxon>
        <taxon>Gunneridae</taxon>
        <taxon>Pentapetalae</taxon>
        <taxon>asterids</taxon>
        <taxon>lamiids</taxon>
        <taxon>Lamiales</taxon>
        <taxon>Pedaliaceae</taxon>
        <taxon>Sesamum</taxon>
    </lineage>
</organism>
<dbReference type="EMBL" id="JACGWK010000004">
    <property type="protein sequence ID" value="KAL0359918.1"/>
    <property type="molecule type" value="Genomic_DNA"/>
</dbReference>
<dbReference type="InterPro" id="IPR039537">
    <property type="entry name" value="Retrotran_Ty1/copia-like"/>
</dbReference>
<evidence type="ECO:0000313" key="1">
    <source>
        <dbReference type="EMBL" id="KAL0359918.1"/>
    </source>
</evidence>
<accession>A0AAW2PWY0</accession>
<reference evidence="1" key="1">
    <citation type="submission" date="2020-06" db="EMBL/GenBank/DDBJ databases">
        <authorList>
            <person name="Li T."/>
            <person name="Hu X."/>
            <person name="Zhang T."/>
            <person name="Song X."/>
            <person name="Zhang H."/>
            <person name="Dai N."/>
            <person name="Sheng W."/>
            <person name="Hou X."/>
            <person name="Wei L."/>
        </authorList>
    </citation>
    <scope>NUCLEOTIDE SEQUENCE</scope>
    <source>
        <strain evidence="1">G01</strain>
        <tissue evidence="1">Leaf</tissue>
    </source>
</reference>
<dbReference type="AlphaFoldDB" id="A0AAW2PWY0"/>
<dbReference type="PANTHER" id="PTHR42648">
    <property type="entry name" value="TRANSPOSASE, PUTATIVE-RELATED"/>
    <property type="match status" value="1"/>
</dbReference>
<dbReference type="PANTHER" id="PTHR42648:SF27">
    <property type="entry name" value="RNA-DIRECTED DNA POLYMERASE"/>
    <property type="match status" value="1"/>
</dbReference>
<sequence length="270" mass="31040">MIFAPIAVRKGIGRGIVLNSLPSKVLQISRKLSKDEVVLRLGDGKGELNNGLYILQMSDWIMTAQNKFKLDNFVNVQIWHVRLDHISQDRIKRLVDSKSLEIDNLENLLAYVCGPLNTQARGGFSYLITFTDDHSWYGYVYLMRYKSEAFVRFKEFRLEDHLKKNGIVSQWTPPGTPQLNGMVERRNRTLLDIVRSMMSFTELPLSFRGYALKTATRSTRVPQPPERYGFLAVISQLDNDLKTYGEAMSGIYLGKRFEAMKFEMDSLSSH</sequence>
<evidence type="ECO:0008006" key="2">
    <source>
        <dbReference type="Google" id="ProtNLM"/>
    </source>
</evidence>
<reference evidence="1" key="2">
    <citation type="journal article" date="2024" name="Plant">
        <title>Genomic evolution and insights into agronomic trait innovations of Sesamum species.</title>
        <authorList>
            <person name="Miao H."/>
            <person name="Wang L."/>
            <person name="Qu L."/>
            <person name="Liu H."/>
            <person name="Sun Y."/>
            <person name="Le M."/>
            <person name="Wang Q."/>
            <person name="Wei S."/>
            <person name="Zheng Y."/>
            <person name="Lin W."/>
            <person name="Duan Y."/>
            <person name="Cao H."/>
            <person name="Xiong S."/>
            <person name="Wang X."/>
            <person name="Wei L."/>
            <person name="Li C."/>
            <person name="Ma Q."/>
            <person name="Ju M."/>
            <person name="Zhao R."/>
            <person name="Li G."/>
            <person name="Mu C."/>
            <person name="Tian Q."/>
            <person name="Mei H."/>
            <person name="Zhang T."/>
            <person name="Gao T."/>
            <person name="Zhang H."/>
        </authorList>
    </citation>
    <scope>NUCLEOTIDE SEQUENCE</scope>
    <source>
        <strain evidence="1">G01</strain>
    </source>
</reference>
<dbReference type="InterPro" id="IPR036397">
    <property type="entry name" value="RNaseH_sf"/>
</dbReference>
<comment type="caution">
    <text evidence="1">The sequence shown here is derived from an EMBL/GenBank/DDBJ whole genome shotgun (WGS) entry which is preliminary data.</text>
</comment>
<gene>
    <name evidence="1" type="ORF">Sangu_0841200</name>
</gene>
<dbReference type="GO" id="GO:0003676">
    <property type="term" value="F:nucleic acid binding"/>
    <property type="evidence" value="ECO:0007669"/>
    <property type="project" value="InterPro"/>
</dbReference>
<dbReference type="Gene3D" id="3.30.420.10">
    <property type="entry name" value="Ribonuclease H-like superfamily/Ribonuclease H"/>
    <property type="match status" value="1"/>
</dbReference>
<name>A0AAW2PWY0_9LAMI</name>
<dbReference type="SUPFAM" id="SSF53098">
    <property type="entry name" value="Ribonuclease H-like"/>
    <property type="match status" value="1"/>
</dbReference>